<evidence type="ECO:0000313" key="6">
    <source>
        <dbReference type="EMBL" id="QTL40551.1"/>
    </source>
</evidence>
<dbReference type="Proteomes" id="UP000665047">
    <property type="component" value="Chromosome"/>
</dbReference>
<evidence type="ECO:0000313" key="5">
    <source>
        <dbReference type="EMBL" id="PHM25753.1"/>
    </source>
</evidence>
<evidence type="ECO:0000256" key="4">
    <source>
        <dbReference type="ARBA" id="ARBA00029685"/>
    </source>
</evidence>
<evidence type="ECO:0000256" key="1">
    <source>
        <dbReference type="ARBA" id="ARBA00004057"/>
    </source>
</evidence>
<sequence length="78" mass="8851">MFSNRAARRLLGMSHKLSKSKRRVTISLLNLDSSDSKHQIPEHLSHSSFISIKRDTSSGKVTYHSGSAFYPKYLNTNQ</sequence>
<keyword evidence="8" id="KW-1185">Reference proteome</keyword>
<comment type="similarity">
    <text evidence="2">Belongs to the SRA family.</text>
</comment>
<dbReference type="GO" id="GO:0006412">
    <property type="term" value="P:translation"/>
    <property type="evidence" value="ECO:0007669"/>
    <property type="project" value="InterPro"/>
</dbReference>
<dbReference type="InterPro" id="IPR012607">
    <property type="entry name" value="SRA-like"/>
</dbReference>
<dbReference type="EMBL" id="NIBS01000017">
    <property type="protein sequence ID" value="PHM25753.1"/>
    <property type="molecule type" value="Genomic_DNA"/>
</dbReference>
<dbReference type="EMBL" id="CP072455">
    <property type="protein sequence ID" value="QTL40551.1"/>
    <property type="molecule type" value="Genomic_DNA"/>
</dbReference>
<protein>
    <recommendedName>
        <fullName evidence="3">Stationary-phase-induced ribosome-associated protein</fullName>
    </recommendedName>
    <alternativeName>
        <fullName evidence="4">30S ribosomal protein S22</fullName>
    </alternativeName>
</protein>
<comment type="function">
    <text evidence="1">Although this protein associates with the 30S subunit of the ribosome it is not considered to be a bona fide ribosomal protein.</text>
</comment>
<reference evidence="5 7" key="1">
    <citation type="journal article" date="2017" name="Nat. Microbiol.">
        <title>Natural product diversity associated with the nematode symbionts Photorhabdus and Xenorhabdus.</title>
        <authorList>
            <person name="Tobias N.J."/>
            <person name="Wolff H."/>
            <person name="Djahanschiri B."/>
            <person name="Grundmann F."/>
            <person name="Kronenwerth M."/>
            <person name="Shi Y.M."/>
            <person name="Simonyi S."/>
            <person name="Grun P."/>
            <person name="Shapiro-Ilan D."/>
            <person name="Pidot S.J."/>
            <person name="Stinear T.P."/>
            <person name="Ebersberger I."/>
            <person name="Bode H.B."/>
        </authorList>
    </citation>
    <scope>NUCLEOTIDE SEQUENCE [LARGE SCALE GENOMIC DNA]</scope>
    <source>
        <strain evidence="5 7">DSM 16342</strain>
    </source>
</reference>
<name>A0A2D0IV30_XENBU</name>
<evidence type="ECO:0000256" key="2">
    <source>
        <dbReference type="ARBA" id="ARBA00005929"/>
    </source>
</evidence>
<evidence type="ECO:0000313" key="8">
    <source>
        <dbReference type="Proteomes" id="UP000665047"/>
    </source>
</evidence>
<dbReference type="AlphaFoldDB" id="A0A2D0IV30"/>
<reference evidence="6 8" key="2">
    <citation type="submission" date="2021-03" db="EMBL/GenBank/DDBJ databases">
        <title>Complete Genome Sequence Data of Xenorhabdus budapestensis strain C72, a Candidate Biological Control Agent, from China.</title>
        <authorList>
            <person name="LI B."/>
            <person name="WANG S."/>
            <person name="QIU D."/>
        </authorList>
    </citation>
    <scope>NUCLEOTIDE SEQUENCE [LARGE SCALE GENOMIC DNA]</scope>
    <source>
        <strain evidence="6 8">C-7-2</strain>
    </source>
</reference>
<organism evidence="5 7">
    <name type="scientific">Xenorhabdus budapestensis</name>
    <dbReference type="NCBI Taxonomy" id="290110"/>
    <lineage>
        <taxon>Bacteria</taxon>
        <taxon>Pseudomonadati</taxon>
        <taxon>Pseudomonadota</taxon>
        <taxon>Gammaproteobacteria</taxon>
        <taxon>Enterobacterales</taxon>
        <taxon>Morganellaceae</taxon>
        <taxon>Xenorhabdus</taxon>
    </lineage>
</organism>
<dbReference type="RefSeq" id="WP_099136624.1">
    <property type="nucleotide sequence ID" value="NZ_CAWNNJ010000079.1"/>
</dbReference>
<dbReference type="NCBIfam" id="NF007473">
    <property type="entry name" value="PRK10057.1"/>
    <property type="match status" value="1"/>
</dbReference>
<proteinExistence type="inferred from homology"/>
<gene>
    <name evidence="6" type="primary">sra</name>
    <name evidence="6" type="ORF">HGO23_03940</name>
    <name evidence="5" type="ORF">Xbud_02820</name>
</gene>
<evidence type="ECO:0000313" key="7">
    <source>
        <dbReference type="Proteomes" id="UP000225833"/>
    </source>
</evidence>
<dbReference type="Proteomes" id="UP000225833">
    <property type="component" value="Unassembled WGS sequence"/>
</dbReference>
<evidence type="ECO:0000256" key="3">
    <source>
        <dbReference type="ARBA" id="ARBA00018210"/>
    </source>
</evidence>
<dbReference type="OrthoDB" id="6455670at2"/>
<accession>A0A2D0IV30</accession>